<keyword evidence="4" id="KW-0597">Phosphoprotein</keyword>
<evidence type="ECO:0000313" key="11">
    <source>
        <dbReference type="EMBL" id="VUG17925.1"/>
    </source>
</evidence>
<dbReference type="PANTHER" id="PTHR11098">
    <property type="entry name" value="NICOTINATE PHOSPHORIBOSYLTRANSFERASE"/>
    <property type="match status" value="1"/>
</dbReference>
<dbReference type="GO" id="GO:0004516">
    <property type="term" value="F:nicotinate phosphoribosyltransferase activity"/>
    <property type="evidence" value="ECO:0007669"/>
    <property type="project" value="UniProtKB-UniRule"/>
</dbReference>
<keyword evidence="6 8" id="KW-0662">Pyridine nucleotide biosynthesis</keyword>
<gene>
    <name evidence="11" type="primary">NPT1</name>
    <name evidence="11" type="ORF">DEBR0S2_19416G</name>
</gene>
<evidence type="ECO:0000256" key="4">
    <source>
        <dbReference type="ARBA" id="ARBA00022553"/>
    </source>
</evidence>
<dbReference type="InterPro" id="IPR007229">
    <property type="entry name" value="Nic_PRibTrfase-Fam"/>
</dbReference>
<dbReference type="Gene3D" id="3.20.140.10">
    <property type="entry name" value="nicotinate phosphoribosyltransferase"/>
    <property type="match status" value="1"/>
</dbReference>
<dbReference type="AlphaFoldDB" id="A0A7D9H434"/>
<sequence>MSLEEPVIKSFLDTDLYKLTMQSAIHNCFPDAEVSFDYHNRTPEKKLTVEAIDWLKKQIKLLGDLRFAEDEIEFLKQEVPFLPQQYFKWLETFKLHPDKEVIIDDDPDHFDLRVKGAWDQVTLYEIPLLALVSEAYFRFIVNKWTNEGQFEKAKGKSIRLCNNSCAFSEFGTRRRRSFETQKIMMEGLMAGAKESNKPGMFLGTSNVYFAKIYKLKPMGTIAHEWMMGIAAITQDYNNANKRAMDCWLETVGNTHAGLALTDTFGTDVFLRSFYPPYSDYYAGVRQDSGDPLKFIEKIGHHYIDVLKLPKFSKSICFSDSLNVDRCIQYKARADEVGMNCSFGIGTNLTNDFADSTPMNIVMKIDSANGHPAVKISDNLGKNTGDPAEVRRVKKVLGYEEKYWAGGDEEHRWG</sequence>
<dbReference type="NCBIfam" id="TIGR01514">
    <property type="entry name" value="NAPRTase"/>
    <property type="match status" value="1"/>
</dbReference>
<evidence type="ECO:0000256" key="1">
    <source>
        <dbReference type="ARBA" id="ARBA00004952"/>
    </source>
</evidence>
<evidence type="ECO:0000256" key="8">
    <source>
        <dbReference type="RuleBase" id="RU003838"/>
    </source>
</evidence>
<evidence type="ECO:0000256" key="3">
    <source>
        <dbReference type="ARBA" id="ARBA00013236"/>
    </source>
</evidence>
<evidence type="ECO:0000256" key="6">
    <source>
        <dbReference type="ARBA" id="ARBA00022642"/>
    </source>
</evidence>
<dbReference type="PIRSF" id="PIRSF000484">
    <property type="entry name" value="NAPRT"/>
    <property type="match status" value="1"/>
</dbReference>
<dbReference type="Pfam" id="PF17767">
    <property type="entry name" value="NAPRTase_N"/>
    <property type="match status" value="1"/>
</dbReference>
<dbReference type="EC" id="6.3.4.21" evidence="3 8"/>
<comment type="PTM">
    <text evidence="8">Transiently phosphorylated on a His residue during the reaction cycle. Phosphorylation strongly increases the affinity for substrates and increases the rate of nicotinate D-ribonucleotide production. Dephosphorylation regenerates the low-affinity form of the enzyme, leading to product release.</text>
</comment>
<organism evidence="11 12">
    <name type="scientific">Dekkera bruxellensis</name>
    <name type="common">Brettanomyces custersii</name>
    <dbReference type="NCBI Taxonomy" id="5007"/>
    <lineage>
        <taxon>Eukaryota</taxon>
        <taxon>Fungi</taxon>
        <taxon>Dikarya</taxon>
        <taxon>Ascomycota</taxon>
        <taxon>Saccharomycotina</taxon>
        <taxon>Pichiomycetes</taxon>
        <taxon>Pichiales</taxon>
        <taxon>Pichiaceae</taxon>
        <taxon>Brettanomyces</taxon>
    </lineage>
</organism>
<accession>A0A7D9H434</accession>
<dbReference type="UniPathway" id="UPA00253">
    <property type="reaction ID" value="UER00457"/>
</dbReference>
<comment type="catalytic activity">
    <reaction evidence="7 8">
        <text>5-phospho-alpha-D-ribose 1-diphosphate + nicotinate + ATP + H2O = nicotinate beta-D-ribonucleotide + ADP + phosphate + diphosphate</text>
        <dbReference type="Rhea" id="RHEA:36163"/>
        <dbReference type="ChEBI" id="CHEBI:15377"/>
        <dbReference type="ChEBI" id="CHEBI:30616"/>
        <dbReference type="ChEBI" id="CHEBI:32544"/>
        <dbReference type="ChEBI" id="CHEBI:33019"/>
        <dbReference type="ChEBI" id="CHEBI:43474"/>
        <dbReference type="ChEBI" id="CHEBI:57502"/>
        <dbReference type="ChEBI" id="CHEBI:58017"/>
        <dbReference type="ChEBI" id="CHEBI:456216"/>
        <dbReference type="EC" id="6.3.4.21"/>
    </reaction>
</comment>
<dbReference type="SUPFAM" id="SSF54675">
    <property type="entry name" value="Nicotinate/Quinolinate PRTase N-terminal domain-like"/>
    <property type="match status" value="1"/>
</dbReference>
<reference evidence="11 12" key="1">
    <citation type="submission" date="2019-07" db="EMBL/GenBank/DDBJ databases">
        <authorList>
            <person name="Friedrich A."/>
            <person name="Schacherer J."/>
        </authorList>
    </citation>
    <scope>NUCLEOTIDE SEQUENCE [LARGE SCALE GENOMIC DNA]</scope>
</reference>
<keyword evidence="5 8" id="KW-0436">Ligase</keyword>
<proteinExistence type="inferred from homology"/>
<dbReference type="EMBL" id="CABFWN010000002">
    <property type="protein sequence ID" value="VUG17925.1"/>
    <property type="molecule type" value="Genomic_DNA"/>
</dbReference>
<dbReference type="NCBIfam" id="NF003704">
    <property type="entry name" value="PRK05321.1"/>
    <property type="match status" value="1"/>
</dbReference>
<keyword evidence="12" id="KW-1185">Reference proteome</keyword>
<feature type="domain" description="Nicotinate phosphoribosyltransferase N-terminal" evidence="10">
    <location>
        <begin position="12"/>
        <end position="133"/>
    </location>
</feature>
<dbReference type="InterPro" id="IPR006406">
    <property type="entry name" value="Nic_PRibTrfase"/>
</dbReference>
<comment type="pathway">
    <text evidence="1 8">Cofactor biosynthesis; NAD(+) biosynthesis; nicotinate D-ribonucleotide from nicotinate: step 1/1.</text>
</comment>
<dbReference type="GO" id="GO:0005829">
    <property type="term" value="C:cytosol"/>
    <property type="evidence" value="ECO:0007669"/>
    <property type="project" value="TreeGrafter"/>
</dbReference>
<comment type="function">
    <text evidence="8">Catalyzes the synthesis of beta-nicotinate D-ribonucleotide from nicotinate and 5-phospho-D-ribose 1-phosphate at the expense of ATP.</text>
</comment>
<dbReference type="InterPro" id="IPR041525">
    <property type="entry name" value="N/Namide_PRibTrfase"/>
</dbReference>
<dbReference type="PANTHER" id="PTHR11098:SF1">
    <property type="entry name" value="NICOTINATE PHOSPHORIBOSYLTRANSFERASE"/>
    <property type="match status" value="1"/>
</dbReference>
<name>A0A7D9H434_DEKBR</name>
<protein>
    <recommendedName>
        <fullName evidence="3 8">Nicotinate phosphoribosyltransferase</fullName>
        <ecNumber evidence="3 8">6.3.4.21</ecNumber>
    </recommendedName>
</protein>
<dbReference type="Proteomes" id="UP000478008">
    <property type="component" value="Unassembled WGS sequence"/>
</dbReference>
<dbReference type="InterPro" id="IPR036068">
    <property type="entry name" value="Nicotinate_pribotase-like_C"/>
</dbReference>
<feature type="domain" description="Nicotinate/nicotinamide phosphoribosyltransferase" evidence="9">
    <location>
        <begin position="165"/>
        <end position="399"/>
    </location>
</feature>
<evidence type="ECO:0000256" key="5">
    <source>
        <dbReference type="ARBA" id="ARBA00022598"/>
    </source>
</evidence>
<evidence type="ECO:0000259" key="10">
    <source>
        <dbReference type="Pfam" id="PF17767"/>
    </source>
</evidence>
<evidence type="ECO:0000259" key="9">
    <source>
        <dbReference type="Pfam" id="PF04095"/>
    </source>
</evidence>
<dbReference type="InterPro" id="IPR040727">
    <property type="entry name" value="NAPRTase_N"/>
</dbReference>
<dbReference type="HAMAP" id="MF_00570">
    <property type="entry name" value="NAPRTase"/>
    <property type="match status" value="1"/>
</dbReference>
<evidence type="ECO:0000256" key="7">
    <source>
        <dbReference type="ARBA" id="ARBA00048668"/>
    </source>
</evidence>
<dbReference type="Pfam" id="PF04095">
    <property type="entry name" value="NAPRTase"/>
    <property type="match status" value="1"/>
</dbReference>
<dbReference type="SUPFAM" id="SSF51690">
    <property type="entry name" value="Nicotinate/Quinolinate PRTase C-terminal domain-like"/>
    <property type="match status" value="1"/>
</dbReference>
<dbReference type="GO" id="GO:0034355">
    <property type="term" value="P:NAD+ biosynthetic process via the salvage pathway"/>
    <property type="evidence" value="ECO:0007669"/>
    <property type="project" value="TreeGrafter"/>
</dbReference>
<evidence type="ECO:0000313" key="12">
    <source>
        <dbReference type="Proteomes" id="UP000478008"/>
    </source>
</evidence>
<comment type="similarity">
    <text evidence="2 8">Belongs to the NAPRTase family.</text>
</comment>
<evidence type="ECO:0000256" key="2">
    <source>
        <dbReference type="ARBA" id="ARBA00010897"/>
    </source>
</evidence>